<sequence length="266" mass="30169">MSKLEIFENSEFGEIRTVEINNEPWFVGRDVATVLGYSNPRKAIGDHVDDEDKGVTKCDTLGGSQDLTIINESGLYSLILSSKLPNAKAFKRWVTSEVLPAIRKHGLYAIDDILENPDIAIQALTKLKEERAARKALELDNQVKSQQIAELQPKATYYDLILQCKDLLSVTEIAKDYGMSAKGLNAMLHELGVQYNQSGVWFLYARYQHEGYTQTKTQNYNRPDGTQGSKVHTYWTQKGRLFIYNLLKSEDILPTIEIEDEVEMEA</sequence>
<dbReference type="SMART" id="SM01040">
    <property type="entry name" value="Bro-N"/>
    <property type="match status" value="1"/>
</dbReference>
<name>A0A8S5V626_9CAUD</name>
<evidence type="ECO:0000313" key="2">
    <source>
        <dbReference type="EMBL" id="DAG02210.1"/>
    </source>
</evidence>
<dbReference type="PANTHER" id="PTHR36180:SF2">
    <property type="entry name" value="BRO FAMILY PROTEIN"/>
    <property type="match status" value="1"/>
</dbReference>
<reference evidence="2" key="1">
    <citation type="journal article" date="2021" name="Proc. Natl. Acad. Sci. U.S.A.">
        <title>A Catalog of Tens of Thousands of Viruses from Human Metagenomes Reveals Hidden Associations with Chronic Diseases.</title>
        <authorList>
            <person name="Tisza M.J."/>
            <person name="Buck C.B."/>
        </authorList>
    </citation>
    <scope>NUCLEOTIDE SEQUENCE</scope>
    <source>
        <strain evidence="2">Ctmqu18</strain>
    </source>
</reference>
<dbReference type="PANTHER" id="PTHR36180">
    <property type="entry name" value="DNA-BINDING PROTEIN-RELATED-RELATED"/>
    <property type="match status" value="1"/>
</dbReference>
<dbReference type="EMBL" id="BK016207">
    <property type="protein sequence ID" value="DAG02210.1"/>
    <property type="molecule type" value="Genomic_DNA"/>
</dbReference>
<proteinExistence type="predicted"/>
<evidence type="ECO:0000259" key="1">
    <source>
        <dbReference type="PROSITE" id="PS51750"/>
    </source>
</evidence>
<protein>
    <submittedName>
        <fullName evidence="2">Repressor domain protein</fullName>
    </submittedName>
</protein>
<feature type="domain" description="Bro-N" evidence="1">
    <location>
        <begin position="1"/>
        <end position="106"/>
    </location>
</feature>
<organism evidence="2">
    <name type="scientific">Siphoviridae sp. ctmqu18</name>
    <dbReference type="NCBI Taxonomy" id="2825655"/>
    <lineage>
        <taxon>Viruses</taxon>
        <taxon>Duplodnaviria</taxon>
        <taxon>Heunggongvirae</taxon>
        <taxon>Uroviricota</taxon>
        <taxon>Caudoviricetes</taxon>
    </lineage>
</organism>
<dbReference type="PROSITE" id="PS51750">
    <property type="entry name" value="BRO_N"/>
    <property type="match status" value="1"/>
</dbReference>
<dbReference type="InterPro" id="IPR003497">
    <property type="entry name" value="BRO_N_domain"/>
</dbReference>
<accession>A0A8S5V626</accession>
<dbReference type="Pfam" id="PF03374">
    <property type="entry name" value="ANT"/>
    <property type="match status" value="1"/>
</dbReference>
<dbReference type="Pfam" id="PF02498">
    <property type="entry name" value="Bro-N"/>
    <property type="match status" value="1"/>
</dbReference>
<dbReference type="InterPro" id="IPR005039">
    <property type="entry name" value="Ant_C"/>
</dbReference>
<dbReference type="GO" id="GO:0003677">
    <property type="term" value="F:DNA binding"/>
    <property type="evidence" value="ECO:0007669"/>
    <property type="project" value="InterPro"/>
</dbReference>